<keyword evidence="2" id="KW-1185">Reference proteome</keyword>
<comment type="caution">
    <text evidence="1">The sequence shown here is derived from an EMBL/GenBank/DDBJ whole genome shotgun (WGS) entry which is preliminary data.</text>
</comment>
<dbReference type="Proteomes" id="UP001177021">
    <property type="component" value="Unassembled WGS sequence"/>
</dbReference>
<name>A0ACB0J8Y6_TRIPR</name>
<evidence type="ECO:0000313" key="2">
    <source>
        <dbReference type="Proteomes" id="UP001177021"/>
    </source>
</evidence>
<protein>
    <submittedName>
        <fullName evidence="1">Uncharacterized protein</fullName>
    </submittedName>
</protein>
<evidence type="ECO:0000313" key="1">
    <source>
        <dbReference type="EMBL" id="CAJ2641474.1"/>
    </source>
</evidence>
<proteinExistence type="predicted"/>
<accession>A0ACB0J8Y6</accession>
<organism evidence="1 2">
    <name type="scientific">Trifolium pratense</name>
    <name type="common">Red clover</name>
    <dbReference type="NCBI Taxonomy" id="57577"/>
    <lineage>
        <taxon>Eukaryota</taxon>
        <taxon>Viridiplantae</taxon>
        <taxon>Streptophyta</taxon>
        <taxon>Embryophyta</taxon>
        <taxon>Tracheophyta</taxon>
        <taxon>Spermatophyta</taxon>
        <taxon>Magnoliopsida</taxon>
        <taxon>eudicotyledons</taxon>
        <taxon>Gunneridae</taxon>
        <taxon>Pentapetalae</taxon>
        <taxon>rosids</taxon>
        <taxon>fabids</taxon>
        <taxon>Fabales</taxon>
        <taxon>Fabaceae</taxon>
        <taxon>Papilionoideae</taxon>
        <taxon>50 kb inversion clade</taxon>
        <taxon>NPAAA clade</taxon>
        <taxon>Hologalegina</taxon>
        <taxon>IRL clade</taxon>
        <taxon>Trifolieae</taxon>
        <taxon>Trifolium</taxon>
    </lineage>
</organism>
<gene>
    <name evidence="1" type="ORF">MILVUS5_LOCUS11123</name>
</gene>
<sequence length="136" mass="15492">MSGTTGKGKKRDEHDTTSDGDAETHAPPKKSIKKDSDKDSPGDIFVAELSKNRKVSVRIWQGKVWVDIREFYDKDGKQCPGKKGISLSKEQVHLETIITFGLCFVITFQKLTRQSKIKKLCTKWNYKSKYYMCGLV</sequence>
<reference evidence="1" key="1">
    <citation type="submission" date="2023-10" db="EMBL/GenBank/DDBJ databases">
        <authorList>
            <person name="Rodriguez Cubillos JULIANA M."/>
            <person name="De Vega J."/>
        </authorList>
    </citation>
    <scope>NUCLEOTIDE SEQUENCE</scope>
</reference>
<dbReference type="EMBL" id="CASHSV030000024">
    <property type="protein sequence ID" value="CAJ2641474.1"/>
    <property type="molecule type" value="Genomic_DNA"/>
</dbReference>